<keyword evidence="11" id="KW-1185">Reference proteome</keyword>
<feature type="active site" evidence="6">
    <location>
        <position position="126"/>
    </location>
</feature>
<reference evidence="10 11" key="1">
    <citation type="submission" date="2018-02" db="EMBL/GenBank/DDBJ databases">
        <authorList>
            <person name="Cohen D.B."/>
            <person name="Kent A.D."/>
        </authorList>
    </citation>
    <scope>NUCLEOTIDE SEQUENCE [LARGE SCALE GENOMIC DNA]</scope>
    <source>
        <strain evidence="10">1</strain>
    </source>
</reference>
<feature type="transmembrane region" description="Helical" evidence="7">
    <location>
        <begin position="34"/>
        <end position="58"/>
    </location>
</feature>
<dbReference type="NCBIfam" id="TIGR02227">
    <property type="entry name" value="sigpep_I_bact"/>
    <property type="match status" value="1"/>
</dbReference>
<dbReference type="EC" id="3.4.21.89" evidence="4 7"/>
<evidence type="ECO:0000256" key="4">
    <source>
        <dbReference type="ARBA" id="ARBA00013208"/>
    </source>
</evidence>
<dbReference type="KEGG" id="mgg:MPLG2_1873"/>
<dbReference type="InterPro" id="IPR019758">
    <property type="entry name" value="Pept_S26A_signal_pept_1_CS"/>
</dbReference>
<comment type="subcellular location">
    <subcellularLocation>
        <location evidence="2">Cell membrane</location>
        <topology evidence="2">Single-pass type II membrane protein</topology>
    </subcellularLocation>
    <subcellularLocation>
        <location evidence="7">Membrane</location>
        <topology evidence="7">Single-pass type II membrane protein</topology>
    </subcellularLocation>
</comment>
<protein>
    <recommendedName>
        <fullName evidence="4 7">Signal peptidase I</fullName>
        <ecNumber evidence="4 7">3.4.21.89</ecNumber>
    </recommendedName>
</protein>
<evidence type="ECO:0000256" key="1">
    <source>
        <dbReference type="ARBA" id="ARBA00000677"/>
    </source>
</evidence>
<name>A0A2N9JH32_9ACTN</name>
<comment type="catalytic activity">
    <reaction evidence="1 7">
        <text>Cleavage of hydrophobic, N-terminal signal or leader sequences from secreted and periplasmic proteins.</text>
        <dbReference type="EC" id="3.4.21.89"/>
    </reaction>
</comment>
<dbReference type="InterPro" id="IPR000223">
    <property type="entry name" value="Pept_S26A_signal_pept_1"/>
</dbReference>
<sequence length="261" mass="27831">MSDSPTSPTTPSAPTGKPGKPSAGRVAGMWAKEIAIVVVGALIASTLLRLFVAQMFVIPSGSMENTLLIRDRVMVQKVAGWSRGDIVVFRDTQGWLSAPAEETDPVRKALIFIGLAPDESSNHLIKRVIGLPGDHVKCCDAQGRITVNGQPLDEGTYLYSENGQTVAPSEFPFDVVVPKDRIWVMGDHRNNSQDSRCHLTEGTGGIAAFVPTADVVGSAVAVVYPFDRWRTLSRPATFDQVPAATAPAPDTPVIVGDPPTC</sequence>
<evidence type="ECO:0000313" key="11">
    <source>
        <dbReference type="Proteomes" id="UP000238164"/>
    </source>
</evidence>
<dbReference type="InterPro" id="IPR019533">
    <property type="entry name" value="Peptidase_S26"/>
</dbReference>
<evidence type="ECO:0000256" key="7">
    <source>
        <dbReference type="RuleBase" id="RU362042"/>
    </source>
</evidence>
<keyword evidence="7" id="KW-0645">Protease</keyword>
<dbReference type="AlphaFoldDB" id="A0A2N9JH32"/>
<proteinExistence type="inferred from homology"/>
<dbReference type="RefSeq" id="WP_231935921.1">
    <property type="nucleotide sequence ID" value="NZ_BAAAGO010000014.1"/>
</dbReference>
<dbReference type="CDD" id="cd06530">
    <property type="entry name" value="S26_SPase_I"/>
    <property type="match status" value="1"/>
</dbReference>
<feature type="active site" evidence="6">
    <location>
        <position position="62"/>
    </location>
</feature>
<evidence type="ECO:0000256" key="8">
    <source>
        <dbReference type="SAM" id="MobiDB-lite"/>
    </source>
</evidence>
<dbReference type="EMBL" id="LT985188">
    <property type="protein sequence ID" value="SPD86903.1"/>
    <property type="molecule type" value="Genomic_DNA"/>
</dbReference>
<keyword evidence="7" id="KW-0472">Membrane</keyword>
<evidence type="ECO:0000256" key="3">
    <source>
        <dbReference type="ARBA" id="ARBA00009370"/>
    </source>
</evidence>
<evidence type="ECO:0000313" key="10">
    <source>
        <dbReference type="EMBL" id="SPD86903.1"/>
    </source>
</evidence>
<evidence type="ECO:0000256" key="6">
    <source>
        <dbReference type="PIRSR" id="PIRSR600223-1"/>
    </source>
</evidence>
<dbReference type="PRINTS" id="PR00727">
    <property type="entry name" value="LEADERPTASE"/>
</dbReference>
<dbReference type="InterPro" id="IPR036286">
    <property type="entry name" value="LexA/Signal_pep-like_sf"/>
</dbReference>
<comment type="similarity">
    <text evidence="3 7">Belongs to the peptidase S26 family.</text>
</comment>
<feature type="domain" description="Peptidase S26" evidence="9">
    <location>
        <begin position="33"/>
        <end position="224"/>
    </location>
</feature>
<keyword evidence="5 7" id="KW-0378">Hydrolase</keyword>
<dbReference type="GO" id="GO:0009003">
    <property type="term" value="F:signal peptidase activity"/>
    <property type="evidence" value="ECO:0007669"/>
    <property type="project" value="UniProtKB-EC"/>
</dbReference>
<evidence type="ECO:0000259" key="9">
    <source>
        <dbReference type="Pfam" id="PF10502"/>
    </source>
</evidence>
<dbReference type="PANTHER" id="PTHR43390:SF1">
    <property type="entry name" value="CHLOROPLAST PROCESSING PEPTIDASE"/>
    <property type="match status" value="1"/>
</dbReference>
<dbReference type="GO" id="GO:0004252">
    <property type="term" value="F:serine-type endopeptidase activity"/>
    <property type="evidence" value="ECO:0007669"/>
    <property type="project" value="InterPro"/>
</dbReference>
<feature type="compositionally biased region" description="Low complexity" evidence="8">
    <location>
        <begin position="1"/>
        <end position="22"/>
    </location>
</feature>
<keyword evidence="7" id="KW-1133">Transmembrane helix</keyword>
<gene>
    <name evidence="10" type="ORF">MPLG2_1873</name>
</gene>
<dbReference type="GO" id="GO:0005886">
    <property type="term" value="C:plasma membrane"/>
    <property type="evidence" value="ECO:0007669"/>
    <property type="project" value="UniProtKB-SubCell"/>
</dbReference>
<dbReference type="Proteomes" id="UP000238164">
    <property type="component" value="Chromosome 1"/>
</dbReference>
<evidence type="ECO:0000256" key="2">
    <source>
        <dbReference type="ARBA" id="ARBA00004401"/>
    </source>
</evidence>
<dbReference type="PROSITE" id="PS00761">
    <property type="entry name" value="SPASE_I_3"/>
    <property type="match status" value="1"/>
</dbReference>
<accession>A0A2N9JH32</accession>
<dbReference type="GO" id="GO:0006465">
    <property type="term" value="P:signal peptide processing"/>
    <property type="evidence" value="ECO:0007669"/>
    <property type="project" value="InterPro"/>
</dbReference>
<evidence type="ECO:0000256" key="5">
    <source>
        <dbReference type="ARBA" id="ARBA00022801"/>
    </source>
</evidence>
<dbReference type="Pfam" id="PF10502">
    <property type="entry name" value="Peptidase_S26"/>
    <property type="match status" value="1"/>
</dbReference>
<dbReference type="Gene3D" id="2.10.109.10">
    <property type="entry name" value="Umud Fragment, subunit A"/>
    <property type="match status" value="1"/>
</dbReference>
<keyword evidence="7" id="KW-0812">Transmembrane</keyword>
<dbReference type="SUPFAM" id="SSF51306">
    <property type="entry name" value="LexA/Signal peptidase"/>
    <property type="match status" value="1"/>
</dbReference>
<feature type="region of interest" description="Disordered" evidence="8">
    <location>
        <begin position="1"/>
        <end position="24"/>
    </location>
</feature>
<organism evidence="10 11">
    <name type="scientific">Micropruina glycogenica</name>
    <dbReference type="NCBI Taxonomy" id="75385"/>
    <lineage>
        <taxon>Bacteria</taxon>
        <taxon>Bacillati</taxon>
        <taxon>Actinomycetota</taxon>
        <taxon>Actinomycetes</taxon>
        <taxon>Propionibacteriales</taxon>
        <taxon>Nocardioidaceae</taxon>
        <taxon>Micropruina</taxon>
    </lineage>
</organism>
<dbReference type="PANTHER" id="PTHR43390">
    <property type="entry name" value="SIGNAL PEPTIDASE I"/>
    <property type="match status" value="1"/>
</dbReference>